<proteinExistence type="predicted"/>
<dbReference type="Gene3D" id="3.55.40.20">
    <property type="entry name" value="Iron/manganese superoxide dismutase, C-terminal domain"/>
    <property type="match status" value="1"/>
</dbReference>
<name>A0A1U9RRK8_CARRU</name>
<dbReference type="InterPro" id="IPR019832">
    <property type="entry name" value="Mn/Fe_SOD_C"/>
</dbReference>
<feature type="domain" description="Manganese/iron superoxide dismutase C-terminal" evidence="1">
    <location>
        <begin position="92"/>
        <end position="194"/>
    </location>
</feature>
<dbReference type="Proteomes" id="UP000189666">
    <property type="component" value="Chromosome"/>
</dbReference>
<sequence length="202" mass="24662">MIKLFNINYKKNNFLSEKQFLIQKKIYNDSLIELNNFLFKKSIIFKNKFELIDILNDLSEFDKNYFSNILGIYLNHDYFFKNICFNKNICFGEIYNKIIETYNNYDNFKFNFIKNFENFNGWGWLIYNNNKLCIIKTFENNNPLFSIDLGGFNSIPLLCIDLHEHSYYLDYLNNKKKYLNNFLENINWYEVENRFQNLILNN</sequence>
<gene>
    <name evidence="2" type="ORF">BW244_0109</name>
</gene>
<dbReference type="RefSeq" id="WP_211118363.1">
    <property type="nucleotide sequence ID" value="NZ_CP019943.1"/>
</dbReference>
<dbReference type="EMBL" id="CP019943">
    <property type="protein sequence ID" value="AQU89527.1"/>
    <property type="molecule type" value="Genomic_DNA"/>
</dbReference>
<evidence type="ECO:0000313" key="2">
    <source>
        <dbReference type="EMBL" id="AQU89527.1"/>
    </source>
</evidence>
<keyword evidence="2" id="KW-0560">Oxidoreductase</keyword>
<dbReference type="InterPro" id="IPR036314">
    <property type="entry name" value="SOD_C_sf"/>
</dbReference>
<dbReference type="GO" id="GO:0004784">
    <property type="term" value="F:superoxide dismutase activity"/>
    <property type="evidence" value="ECO:0007669"/>
    <property type="project" value="UniProtKB-EC"/>
</dbReference>
<dbReference type="PANTHER" id="PTHR43595">
    <property type="entry name" value="37S RIBOSOMAL PROTEIN S26, MITOCHONDRIAL"/>
    <property type="match status" value="1"/>
</dbReference>
<dbReference type="SUPFAM" id="SSF54719">
    <property type="entry name" value="Fe,Mn superoxide dismutase (SOD), C-terminal domain"/>
    <property type="match status" value="1"/>
</dbReference>
<dbReference type="PANTHER" id="PTHR43595:SF2">
    <property type="entry name" value="SMALL RIBOSOMAL SUBUNIT PROTEIN MS42"/>
    <property type="match status" value="1"/>
</dbReference>
<dbReference type="GO" id="GO:0005737">
    <property type="term" value="C:cytoplasm"/>
    <property type="evidence" value="ECO:0007669"/>
    <property type="project" value="TreeGrafter"/>
</dbReference>
<dbReference type="Pfam" id="PF02777">
    <property type="entry name" value="Sod_Fe_C"/>
    <property type="match status" value="1"/>
</dbReference>
<accession>A0A1U9RRK8</accession>
<evidence type="ECO:0000313" key="3">
    <source>
        <dbReference type="Proteomes" id="UP000189666"/>
    </source>
</evidence>
<reference evidence="2 3" key="1">
    <citation type="submission" date="2017-02" db="EMBL/GenBank/DDBJ databases">
        <title>Complete Genome of Candidatus Carsonella ruddii strain BC, a Nutritional Endosymbiont of Bactericera cockerelli.</title>
        <authorList>
            <person name="Riley A.B."/>
            <person name="Kim D.H."/>
            <person name="Hansen A.K."/>
        </authorList>
    </citation>
    <scope>NUCLEOTIDE SEQUENCE [LARGE SCALE GENOMIC DNA]</scope>
    <source>
        <strain evidence="2 3">BC</strain>
    </source>
</reference>
<protein>
    <submittedName>
        <fullName evidence="2">Superoxide dismutase [Fe]</fullName>
        <ecNumber evidence="2">1.15.1.1</ecNumber>
    </submittedName>
</protein>
<dbReference type="GO" id="GO:0046872">
    <property type="term" value="F:metal ion binding"/>
    <property type="evidence" value="ECO:0007669"/>
    <property type="project" value="InterPro"/>
</dbReference>
<dbReference type="AlphaFoldDB" id="A0A1U9RRK8"/>
<dbReference type="EC" id="1.15.1.1" evidence="2"/>
<evidence type="ECO:0000259" key="1">
    <source>
        <dbReference type="Pfam" id="PF02777"/>
    </source>
</evidence>
<organism evidence="2 3">
    <name type="scientific">Carsonella ruddii</name>
    <dbReference type="NCBI Taxonomy" id="114186"/>
    <lineage>
        <taxon>Bacteria</taxon>
        <taxon>Pseudomonadati</taxon>
        <taxon>Pseudomonadota</taxon>
        <taxon>Gammaproteobacteria</taxon>
        <taxon>Oceanospirillales</taxon>
        <taxon>Halomonadaceae</taxon>
        <taxon>Zymobacter group</taxon>
        <taxon>Candidatus Carsonella</taxon>
    </lineage>
</organism>